<feature type="domain" description="HotDog ACOT-type" evidence="4">
    <location>
        <begin position="40"/>
        <end position="154"/>
    </location>
</feature>
<dbReference type="Gene3D" id="3.10.129.10">
    <property type="entry name" value="Hotdog Thioesterase"/>
    <property type="match status" value="1"/>
</dbReference>
<evidence type="ECO:0000256" key="1">
    <source>
        <dbReference type="ARBA" id="ARBA00010458"/>
    </source>
</evidence>
<dbReference type="GO" id="GO:0009062">
    <property type="term" value="P:fatty acid catabolic process"/>
    <property type="evidence" value="ECO:0007669"/>
    <property type="project" value="TreeGrafter"/>
</dbReference>
<evidence type="ECO:0000313" key="6">
    <source>
        <dbReference type="Proteomes" id="UP000253934"/>
    </source>
</evidence>
<organism evidence="5 6">
    <name type="scientific">Spirobacillus cienkowskii</name>
    <dbReference type="NCBI Taxonomy" id="495820"/>
    <lineage>
        <taxon>Bacteria</taxon>
        <taxon>Pseudomonadati</taxon>
        <taxon>Bdellovibrionota</taxon>
        <taxon>Oligoflexia</taxon>
        <taxon>Silvanigrellales</taxon>
        <taxon>Spirobacillus</taxon>
    </lineage>
</organism>
<name>A0A369KLM5_9BACT</name>
<dbReference type="PROSITE" id="PS51770">
    <property type="entry name" value="HOTDOG_ACOT"/>
    <property type="match status" value="1"/>
</dbReference>
<evidence type="ECO:0000256" key="2">
    <source>
        <dbReference type="ARBA" id="ARBA00022801"/>
    </source>
</evidence>
<dbReference type="AlphaFoldDB" id="A0A369KLM5"/>
<dbReference type="PANTHER" id="PTHR11049:SF31">
    <property type="entry name" value="HOTDOG ACOT-TYPE DOMAIN-CONTAINING PROTEIN"/>
    <property type="match status" value="1"/>
</dbReference>
<evidence type="ECO:0000313" key="5">
    <source>
        <dbReference type="EMBL" id="RDB35539.1"/>
    </source>
</evidence>
<dbReference type="InterPro" id="IPR033120">
    <property type="entry name" value="HOTDOG_ACOT"/>
</dbReference>
<dbReference type="GO" id="GO:0005829">
    <property type="term" value="C:cytosol"/>
    <property type="evidence" value="ECO:0007669"/>
    <property type="project" value="TreeGrafter"/>
</dbReference>
<reference evidence="5" key="1">
    <citation type="submission" date="2018-04" db="EMBL/GenBank/DDBJ databases">
        <title>Draft genome sequence of the Candidatus Spirobacillus cienkowskii, a pathogen of freshwater Daphnia species, reconstructed from hemolymph metagenomic reads.</title>
        <authorList>
            <person name="Bresciani L."/>
            <person name="Lemos L.N."/>
            <person name="Wale N."/>
            <person name="Lin J.Y."/>
            <person name="Fernandes G.R."/>
            <person name="Duffy M.A."/>
            <person name="Rodrigues J.M."/>
        </authorList>
    </citation>
    <scope>NUCLEOTIDE SEQUENCE [LARGE SCALE GENOMIC DNA]</scope>
    <source>
        <strain evidence="5">Binning01</strain>
    </source>
</reference>
<comment type="caution">
    <text evidence="5">The sequence shown here is derived from an EMBL/GenBank/DDBJ whole genome shotgun (WGS) entry which is preliminary data.</text>
</comment>
<sequence length="171" mass="19266">MVLKITLSLSGFFLNSRGNAMSVNNQFKYTNLSEIIIDNKIYSRVTSHLVLSAHLNAANNLFGGILVQWADECAGIYVMEILKTHHIVTKKISEVLFNEPAKLGDVLEFLCGVKSVGKTSITIECITRAREIDMEDRLRTILKCDFVFVKIDKFGRPTQHNFTLPDSNSQK</sequence>
<proteinExistence type="inferred from homology"/>
<dbReference type="SUPFAM" id="SSF54637">
    <property type="entry name" value="Thioesterase/thiol ester dehydrase-isomerase"/>
    <property type="match status" value="1"/>
</dbReference>
<dbReference type="Pfam" id="PF03061">
    <property type="entry name" value="4HBT"/>
    <property type="match status" value="1"/>
</dbReference>
<protein>
    <submittedName>
        <fullName evidence="5">Acyl-CoA thioesterase</fullName>
    </submittedName>
</protein>
<dbReference type="GO" id="GO:0052816">
    <property type="term" value="F:long-chain fatty acyl-CoA hydrolase activity"/>
    <property type="evidence" value="ECO:0007669"/>
    <property type="project" value="TreeGrafter"/>
</dbReference>
<dbReference type="InterPro" id="IPR029069">
    <property type="entry name" value="HotDog_dom_sf"/>
</dbReference>
<gene>
    <name evidence="5" type="ORF">DCC88_09615</name>
</gene>
<dbReference type="GO" id="GO:0006637">
    <property type="term" value="P:acyl-CoA metabolic process"/>
    <property type="evidence" value="ECO:0007669"/>
    <property type="project" value="TreeGrafter"/>
</dbReference>
<dbReference type="InterPro" id="IPR006683">
    <property type="entry name" value="Thioestr_dom"/>
</dbReference>
<evidence type="ECO:0000259" key="4">
    <source>
        <dbReference type="PROSITE" id="PS51770"/>
    </source>
</evidence>
<accession>A0A369KLM5</accession>
<keyword evidence="6" id="KW-1185">Reference proteome</keyword>
<dbReference type="InterPro" id="IPR040170">
    <property type="entry name" value="Cytosol_ACT"/>
</dbReference>
<comment type="similarity">
    <text evidence="1">Belongs to the acyl coenzyme A hydrolase family.</text>
</comment>
<dbReference type="CDD" id="cd03442">
    <property type="entry name" value="BFIT_BACH"/>
    <property type="match status" value="1"/>
</dbReference>
<evidence type="ECO:0000256" key="3">
    <source>
        <dbReference type="PROSITE-ProRule" id="PRU01106"/>
    </source>
</evidence>
<keyword evidence="2 3" id="KW-0378">Hydrolase</keyword>
<dbReference type="Proteomes" id="UP000253934">
    <property type="component" value="Unassembled WGS sequence"/>
</dbReference>
<dbReference type="PANTHER" id="PTHR11049">
    <property type="entry name" value="ACYL COENZYME A THIOESTER HYDROLASE"/>
    <property type="match status" value="1"/>
</dbReference>
<dbReference type="EMBL" id="QOVW01000082">
    <property type="protein sequence ID" value="RDB35539.1"/>
    <property type="molecule type" value="Genomic_DNA"/>
</dbReference>